<evidence type="ECO:0000256" key="1">
    <source>
        <dbReference type="ARBA" id="ARBA00001954"/>
    </source>
</evidence>
<feature type="domain" description="TauD/TfdA-like" evidence="7">
    <location>
        <begin position="143"/>
        <end position="426"/>
    </location>
</feature>
<protein>
    <submittedName>
        <fullName evidence="8">Unnamed protein product</fullName>
    </submittedName>
</protein>
<evidence type="ECO:0000313" key="9">
    <source>
        <dbReference type="Proteomes" id="UP001165063"/>
    </source>
</evidence>
<comment type="similarity">
    <text evidence="2">Belongs to the TfdA dioxygenase family.</text>
</comment>
<keyword evidence="4" id="KW-0223">Dioxygenase</keyword>
<dbReference type="InterPro" id="IPR051323">
    <property type="entry name" value="AtsK-like"/>
</dbReference>
<dbReference type="GO" id="GO:0005737">
    <property type="term" value="C:cytoplasm"/>
    <property type="evidence" value="ECO:0007669"/>
    <property type="project" value="TreeGrafter"/>
</dbReference>
<evidence type="ECO:0000259" key="7">
    <source>
        <dbReference type="Pfam" id="PF02668"/>
    </source>
</evidence>
<keyword evidence="6" id="KW-0408">Iron</keyword>
<evidence type="ECO:0000256" key="5">
    <source>
        <dbReference type="ARBA" id="ARBA00023002"/>
    </source>
</evidence>
<evidence type="ECO:0000256" key="6">
    <source>
        <dbReference type="ARBA" id="ARBA00023004"/>
    </source>
</evidence>
<dbReference type="Gene3D" id="3.60.130.10">
    <property type="entry name" value="Clavaminate synthase-like"/>
    <property type="match status" value="1"/>
</dbReference>
<proteinExistence type="inferred from homology"/>
<evidence type="ECO:0000256" key="3">
    <source>
        <dbReference type="ARBA" id="ARBA00022723"/>
    </source>
</evidence>
<dbReference type="PANTHER" id="PTHR30468">
    <property type="entry name" value="ALPHA-KETOGLUTARATE-DEPENDENT SULFONATE DIOXYGENASE"/>
    <property type="match status" value="1"/>
</dbReference>
<comment type="caution">
    <text evidence="8">The sequence shown here is derived from an EMBL/GenBank/DDBJ whole genome shotgun (WGS) entry which is preliminary data.</text>
</comment>
<dbReference type="EMBL" id="BSXU01001680">
    <property type="protein sequence ID" value="GMG29925.1"/>
    <property type="molecule type" value="Genomic_DNA"/>
</dbReference>
<keyword evidence="9" id="KW-1185">Reference proteome</keyword>
<sequence>MVAATITTTTTSSSKPNETLSLRADSLDVTDDIPLDEKVKAIIRGTGKLQLNRTGLGQNENRVKITAGPDPAGLEILPDEARTRMEHSGVDLSKGYPEIPDISQVPVFVDEAFAVRNEDYPYIEKGKNADPEKKALFGAAKEVIDLTKHIGTEIVGLQLADLTNQQKDELALLIAERVVVFFRDQKLSPQKQLELGDYWGQVEKHPQAAQVPGLRGVTVIWNDYKNKKGMGLTFKNSNYSNWDSDKFAPKGNQAWHSDLCHEHQTAGYTHLHLDSIPGVGGDTLWASGYAAYDKLSEEMKRFLDGKKAVYVSAHSYLDRNDPFGGPKRIERVHPLVRTNPATGWKSLFVNRTMCKRIIGLSPVESDIILSYLKDVYEKNADIQVRFTWKPSKPGYGTSAIWDNRVSQHRSTWDHEGHESRHGTRVTSLAEIPYFDPESKSQREALGLPLDE</sequence>
<accession>A0A9W6YWA5</accession>
<dbReference type="SUPFAM" id="SSF51197">
    <property type="entry name" value="Clavaminate synthase-like"/>
    <property type="match status" value="1"/>
</dbReference>
<dbReference type="InterPro" id="IPR003819">
    <property type="entry name" value="TauD/TfdA-like"/>
</dbReference>
<dbReference type="InterPro" id="IPR042098">
    <property type="entry name" value="TauD-like_sf"/>
</dbReference>
<dbReference type="OrthoDB" id="10257314at2759"/>
<organism evidence="8 9">
    <name type="scientific">Ambrosiozyma monospora</name>
    <name type="common">Yeast</name>
    <name type="synonym">Endomycopsis monosporus</name>
    <dbReference type="NCBI Taxonomy" id="43982"/>
    <lineage>
        <taxon>Eukaryota</taxon>
        <taxon>Fungi</taxon>
        <taxon>Dikarya</taxon>
        <taxon>Ascomycota</taxon>
        <taxon>Saccharomycotina</taxon>
        <taxon>Pichiomycetes</taxon>
        <taxon>Pichiales</taxon>
        <taxon>Pichiaceae</taxon>
        <taxon>Ambrosiozyma</taxon>
    </lineage>
</organism>
<evidence type="ECO:0000256" key="2">
    <source>
        <dbReference type="ARBA" id="ARBA00005896"/>
    </source>
</evidence>
<dbReference type="Pfam" id="PF02668">
    <property type="entry name" value="TauD"/>
    <property type="match status" value="1"/>
</dbReference>
<comment type="cofactor">
    <cofactor evidence="1">
        <name>Fe(2+)</name>
        <dbReference type="ChEBI" id="CHEBI:29033"/>
    </cofactor>
</comment>
<reference evidence="8" key="1">
    <citation type="submission" date="2023-04" db="EMBL/GenBank/DDBJ databases">
        <title>Ambrosiozyma monospora NBRC 1965.</title>
        <authorList>
            <person name="Ichikawa N."/>
            <person name="Sato H."/>
            <person name="Tonouchi N."/>
        </authorList>
    </citation>
    <scope>NUCLEOTIDE SEQUENCE</scope>
    <source>
        <strain evidence="8">NBRC 1965</strain>
    </source>
</reference>
<dbReference type="GO" id="GO:0016706">
    <property type="term" value="F:2-oxoglutarate-dependent dioxygenase activity"/>
    <property type="evidence" value="ECO:0007669"/>
    <property type="project" value="TreeGrafter"/>
</dbReference>
<keyword evidence="3" id="KW-0479">Metal-binding</keyword>
<dbReference type="PANTHER" id="PTHR30468:SF9">
    <property type="entry name" value="ALPHA-KETOGLUTARATE-DEPENDENT TAURINE DIOXYGENASE (AFU_ORTHOLOGUE AFUA_3G01010)"/>
    <property type="match status" value="1"/>
</dbReference>
<gene>
    <name evidence="8" type="ORF">Amon01_000379500</name>
</gene>
<evidence type="ECO:0000256" key="4">
    <source>
        <dbReference type="ARBA" id="ARBA00022964"/>
    </source>
</evidence>
<dbReference type="FunFam" id="3.60.130.10:FF:000008">
    <property type="entry name" value="Alpha-ketoglutarate-dependent taurine dioxygenase"/>
    <property type="match status" value="1"/>
</dbReference>
<dbReference type="GO" id="GO:0046872">
    <property type="term" value="F:metal ion binding"/>
    <property type="evidence" value="ECO:0007669"/>
    <property type="project" value="UniProtKB-KW"/>
</dbReference>
<name>A0A9W6YWA5_AMBMO</name>
<keyword evidence="5" id="KW-0560">Oxidoreductase</keyword>
<dbReference type="AlphaFoldDB" id="A0A9W6YWA5"/>
<dbReference type="Proteomes" id="UP001165063">
    <property type="component" value="Unassembled WGS sequence"/>
</dbReference>
<evidence type="ECO:0000313" key="8">
    <source>
        <dbReference type="EMBL" id="GMG29925.1"/>
    </source>
</evidence>